<dbReference type="EMBL" id="CAJVPY010008988">
    <property type="protein sequence ID" value="CAG8703351.1"/>
    <property type="molecule type" value="Genomic_DNA"/>
</dbReference>
<sequence>DATSSSVEIVFEGTIGEDYSRLLFRNNGMNFRQQDWDRLKKIAEGNPDEQKIGAFGVGFYSIFSICEEPFVSSGNLGMAFYWQGDQLYVRHGPINNSDSTWTTFLMDMRNPLKLPDFDEFSRFLATSLGFTTNLRKISVYFNENELLCISKETISRPRSIKIRPDINNESPEKLFKLESVNIHTVKFDAVITPKTVSSNHEEKRVSVCFQIANGNLKVQVPSKFSVEMERLTKKKPPSKTTIQVILPVYDDYESSDVTFDIFKDLLPFPGQGNIFIGFRTHQTTGYSVNLAARVIPTVERESIDFAEKTLSTYNKEMLSSAGTLCRLLYEDEMNQISQLYQHISDDNQLMLEDRSARVLNHFTFRQSTPDFKVGSIIETQFYKCCSSQLSLLSTHGVKAINLIRLPSPEMTAFIKTIPVVPKILMDKCELFFHRANIILHIIEKISINDIFEELKNRTLDKDEMIALMEWWITKIFSITDHDKFIKLATINIENKVLHLKNIRHFLNPGIINPGLDVPSDVLPYAISQHFNNRLDKFKQSFRNWTELSLVTWTRYIIEKYELKNNPAFAEEFINTLSRGFKNTKKDDQSTLCQLLSRIKCIPTQFGVKKPAKTYFPDVKLFSDLPNVSVKGDEKFFTELGIKKYVEIEVVFARLINSENLDHMKLLKYFAKFAEDLKASDIEKLKRATIWIKERTGSNNIQRYLARDLYTPCNQNRELKLPIIQWKGHWNKNSNEAKLIIGLGLQEYPSLQTILQLAEQSQPFELREKALKYFIKNFKEKYSEKYESNSIQIKFLPCIDPNIYAKPSECYSSPYCVKMGFNALRQDLCFWAKEIGIKNHPDNNLLQDKLMKNPPNIDNASEIFEYLYFASRGSHSNWKELQNIEFIPIREKVSPYKVTHYKPEECYFKVFDESYADLFKCVDFGENANKFLKDCGVKQEPSVLDLAEYLITSSREFWSRHNNENLYKKILGTIAYNYEALNRIQPGILDRMKRCPILLGLKKRNISGTTTEVYELVCAKDIFINDNERYRNMFNPLICPFTDRTEKFYEILGSQSLDANIIATPRHAAMEITSSISRKIKQKIMERVPWYYSGIKGGDLKNDISWIKKLQVKQTSRIDMDYELIPKHEIKSVEVSACVSENGNKLTLYITKEDYTDIANALIQRIHRRPERQHSTNLFLYLTFSIEELQRLGYPTENIKIDNVIIDELPEATPTVPVKKLSTTEFENMLDEGIASCKSNHKRSIPADNNPVESFVTEEKHYESPLNYVKTVDSIELHIKDTLDSSIILSPTIAMDRNIKNFIKVLVSVSEIFKLPKSKINIFYDNDSTKVAFNRDKTLFFNIQCYIESGHSLNTAIVSWFMTFCHELAHNFISPHNAEFVFYLQSYAKKYFPKLINKIGAQNANYEDFFSP</sequence>
<gene>
    <name evidence="1" type="ORF">DERYTH_LOCUS13127</name>
</gene>
<accession>A0A9N9N5X3</accession>
<dbReference type="Pfam" id="PF12449">
    <property type="entry name" value="DUF3684"/>
    <property type="match status" value="1"/>
</dbReference>
<dbReference type="PANTHER" id="PTHR47839">
    <property type="entry name" value="DOMAIN PROTEIN, PUTATIVE (AFU_ORTHOLOGUE AFUA_6G04830)-RELATED"/>
    <property type="match status" value="1"/>
</dbReference>
<dbReference type="SUPFAM" id="SSF55874">
    <property type="entry name" value="ATPase domain of HSP90 chaperone/DNA topoisomerase II/histidine kinase"/>
    <property type="match status" value="1"/>
</dbReference>
<dbReference type="OrthoDB" id="10031156at2759"/>
<dbReference type="Proteomes" id="UP000789405">
    <property type="component" value="Unassembled WGS sequence"/>
</dbReference>
<organism evidence="1 2">
    <name type="scientific">Dentiscutata erythropus</name>
    <dbReference type="NCBI Taxonomy" id="1348616"/>
    <lineage>
        <taxon>Eukaryota</taxon>
        <taxon>Fungi</taxon>
        <taxon>Fungi incertae sedis</taxon>
        <taxon>Mucoromycota</taxon>
        <taxon>Glomeromycotina</taxon>
        <taxon>Glomeromycetes</taxon>
        <taxon>Diversisporales</taxon>
        <taxon>Gigasporaceae</taxon>
        <taxon>Dentiscutata</taxon>
    </lineage>
</organism>
<feature type="non-terminal residue" evidence="1">
    <location>
        <position position="1411"/>
    </location>
</feature>
<dbReference type="InterPro" id="IPR036890">
    <property type="entry name" value="HATPase_C_sf"/>
</dbReference>
<reference evidence="1" key="1">
    <citation type="submission" date="2021-06" db="EMBL/GenBank/DDBJ databases">
        <authorList>
            <person name="Kallberg Y."/>
            <person name="Tangrot J."/>
            <person name="Rosling A."/>
        </authorList>
    </citation>
    <scope>NUCLEOTIDE SEQUENCE</scope>
    <source>
        <strain evidence="1">MA453B</strain>
    </source>
</reference>
<name>A0A9N9N5X3_9GLOM</name>
<proteinExistence type="predicted"/>
<protein>
    <submittedName>
        <fullName evidence="1">13798_t:CDS:1</fullName>
    </submittedName>
</protein>
<dbReference type="PANTHER" id="PTHR47839:SF1">
    <property type="entry name" value="DOMAIN PROTEIN, PUTATIVE (AFU_ORTHOLOGUE AFUA_6G04830)-RELATED"/>
    <property type="match status" value="1"/>
</dbReference>
<dbReference type="Gene3D" id="3.30.565.10">
    <property type="entry name" value="Histidine kinase-like ATPase, C-terminal domain"/>
    <property type="match status" value="1"/>
</dbReference>
<comment type="caution">
    <text evidence="1">The sequence shown here is derived from an EMBL/GenBank/DDBJ whole genome shotgun (WGS) entry which is preliminary data.</text>
</comment>
<evidence type="ECO:0000313" key="2">
    <source>
        <dbReference type="Proteomes" id="UP000789405"/>
    </source>
</evidence>
<dbReference type="InterPro" id="IPR022155">
    <property type="entry name" value="DUF3684"/>
</dbReference>
<keyword evidence="2" id="KW-1185">Reference proteome</keyword>
<feature type="non-terminal residue" evidence="1">
    <location>
        <position position="1"/>
    </location>
</feature>
<evidence type="ECO:0000313" key="1">
    <source>
        <dbReference type="EMBL" id="CAG8703351.1"/>
    </source>
</evidence>